<name>A0ABY5PKY6_9ACTN</name>
<dbReference type="Pfam" id="PF00175">
    <property type="entry name" value="NAD_binding_1"/>
    <property type="match status" value="1"/>
</dbReference>
<dbReference type="PANTHER" id="PTHR47354">
    <property type="entry name" value="NADH OXIDOREDUCTASE HCR"/>
    <property type="match status" value="1"/>
</dbReference>
<dbReference type="InterPro" id="IPR017938">
    <property type="entry name" value="Riboflavin_synthase-like_b-brl"/>
</dbReference>
<dbReference type="PANTHER" id="PTHR47354:SF5">
    <property type="entry name" value="PROTEIN RFBI"/>
    <property type="match status" value="1"/>
</dbReference>
<evidence type="ECO:0000259" key="4">
    <source>
        <dbReference type="PROSITE" id="PS51384"/>
    </source>
</evidence>
<dbReference type="InterPro" id="IPR039261">
    <property type="entry name" value="FNR_nucleotide-bd"/>
</dbReference>
<dbReference type="EMBL" id="CP088295">
    <property type="protein sequence ID" value="UUY05353.1"/>
    <property type="molecule type" value="Genomic_DNA"/>
</dbReference>
<dbReference type="RefSeq" id="WP_353865812.1">
    <property type="nucleotide sequence ID" value="NZ_CP088295.1"/>
</dbReference>
<dbReference type="SUPFAM" id="SSF52343">
    <property type="entry name" value="Ferredoxin reductase-like, C-terminal NADP-linked domain"/>
    <property type="match status" value="1"/>
</dbReference>
<evidence type="ECO:0000313" key="6">
    <source>
        <dbReference type="Proteomes" id="UP001058860"/>
    </source>
</evidence>
<dbReference type="Proteomes" id="UP001058860">
    <property type="component" value="Chromosome"/>
</dbReference>
<keyword evidence="2" id="KW-0408">Iron</keyword>
<dbReference type="Gene3D" id="3.40.50.80">
    <property type="entry name" value="Nucleotide-binding domain of ferredoxin-NADP reductase (FNR) module"/>
    <property type="match status" value="1"/>
</dbReference>
<dbReference type="PROSITE" id="PS51384">
    <property type="entry name" value="FAD_FR"/>
    <property type="match status" value="1"/>
</dbReference>
<reference evidence="6" key="1">
    <citation type="submission" date="2021-11" db="EMBL/GenBank/DDBJ databases">
        <title>Cultivation dependent microbiological survey of springs from the worlds oldest radium mine currently devoted to the extraction of radon-saturated water.</title>
        <authorList>
            <person name="Kapinusova G."/>
            <person name="Smrhova T."/>
            <person name="Strejcek M."/>
            <person name="Suman J."/>
            <person name="Jani K."/>
            <person name="Pajer P."/>
            <person name="Uhlik O."/>
        </authorList>
    </citation>
    <scope>NUCLEOTIDE SEQUENCE [LARGE SCALE GENOMIC DNA]</scope>
    <source>
        <strain evidence="6">J379</strain>
    </source>
</reference>
<dbReference type="PRINTS" id="PR00371">
    <property type="entry name" value="FPNCR"/>
</dbReference>
<keyword evidence="3" id="KW-0411">Iron-sulfur</keyword>
<dbReference type="InterPro" id="IPR008333">
    <property type="entry name" value="Cbr1-like_FAD-bd_dom"/>
</dbReference>
<accession>A0ABY5PKY6</accession>
<organism evidence="5 6">
    <name type="scientific">Svornostia abyssi</name>
    <dbReference type="NCBI Taxonomy" id="2898438"/>
    <lineage>
        <taxon>Bacteria</taxon>
        <taxon>Bacillati</taxon>
        <taxon>Actinomycetota</taxon>
        <taxon>Thermoleophilia</taxon>
        <taxon>Solirubrobacterales</taxon>
        <taxon>Baekduiaceae</taxon>
        <taxon>Svornostia</taxon>
    </lineage>
</organism>
<dbReference type="InterPro" id="IPR017927">
    <property type="entry name" value="FAD-bd_FR_type"/>
</dbReference>
<dbReference type="Pfam" id="PF00970">
    <property type="entry name" value="FAD_binding_6"/>
    <property type="match status" value="1"/>
</dbReference>
<dbReference type="SUPFAM" id="SSF63380">
    <property type="entry name" value="Riboflavin synthase domain-like"/>
    <property type="match status" value="1"/>
</dbReference>
<keyword evidence="2" id="KW-0479">Metal-binding</keyword>
<evidence type="ECO:0000256" key="2">
    <source>
        <dbReference type="ARBA" id="ARBA00022714"/>
    </source>
</evidence>
<evidence type="ECO:0000256" key="3">
    <source>
        <dbReference type="ARBA" id="ARBA00023014"/>
    </source>
</evidence>
<keyword evidence="6" id="KW-1185">Reference proteome</keyword>
<comment type="cofactor">
    <cofactor evidence="1">
        <name>FAD</name>
        <dbReference type="ChEBI" id="CHEBI:57692"/>
    </cofactor>
</comment>
<evidence type="ECO:0000256" key="1">
    <source>
        <dbReference type="ARBA" id="ARBA00001974"/>
    </source>
</evidence>
<dbReference type="PRINTS" id="PR00410">
    <property type="entry name" value="PHEHYDRXLASE"/>
</dbReference>
<dbReference type="InterPro" id="IPR050415">
    <property type="entry name" value="MRET"/>
</dbReference>
<protein>
    <submittedName>
        <fullName evidence="5">Ferredoxin reductase</fullName>
    </submittedName>
</protein>
<keyword evidence="2" id="KW-0001">2Fe-2S</keyword>
<sequence length="236" mass="25373">MTDATPPGAITWQVADVVAAWAESSTARTLRLHLPEPWTYLPGQHVDVRLTAPDGYQAQRSYSIGSSPADEGSIELTIQRLADGEVSPYLCDVLEVGDQIELRGPIGGYFVWRGERPVLLVGGGSGLVPLMSILRHLRRTAPDAPVRMIASVRTPGDLLYSGELGDDARLIYTRAGPPGWAEPPRRLRPEDIAAAAFDEGPAYVCGPTGFVDRAADLLLAAGYPADQILTERFGPT</sequence>
<dbReference type="Gene3D" id="2.40.30.10">
    <property type="entry name" value="Translation factors"/>
    <property type="match status" value="1"/>
</dbReference>
<gene>
    <name evidence="5" type="ORF">LRS13_07475</name>
</gene>
<feature type="domain" description="FAD-binding FR-type" evidence="4">
    <location>
        <begin position="10"/>
        <end position="112"/>
    </location>
</feature>
<dbReference type="InterPro" id="IPR001709">
    <property type="entry name" value="Flavoprot_Pyr_Nucl_cyt_Rdtase"/>
</dbReference>
<proteinExistence type="predicted"/>
<dbReference type="InterPro" id="IPR001433">
    <property type="entry name" value="OxRdtase_FAD/NAD-bd"/>
</dbReference>
<evidence type="ECO:0000313" key="5">
    <source>
        <dbReference type="EMBL" id="UUY05353.1"/>
    </source>
</evidence>
<dbReference type="CDD" id="cd06217">
    <property type="entry name" value="FNR_iron_sulfur_binding_3"/>
    <property type="match status" value="1"/>
</dbReference>